<dbReference type="SUPFAM" id="SSF55120">
    <property type="entry name" value="Pseudouridine synthase"/>
    <property type="match status" value="2"/>
</dbReference>
<proteinExistence type="inferred from homology"/>
<comment type="similarity">
    <text evidence="1 4">Belongs to the tRNA pseudouridine synthase TruA family.</text>
</comment>
<evidence type="ECO:0000256" key="1">
    <source>
        <dbReference type="ARBA" id="ARBA00009375"/>
    </source>
</evidence>
<evidence type="ECO:0000256" key="2">
    <source>
        <dbReference type="ARBA" id="ARBA00022694"/>
    </source>
</evidence>
<comment type="catalytic activity">
    <reaction evidence="4">
        <text>uridine(38/39/40) in tRNA = pseudouridine(38/39/40) in tRNA</text>
        <dbReference type="Rhea" id="RHEA:22376"/>
        <dbReference type="Rhea" id="RHEA-COMP:10085"/>
        <dbReference type="Rhea" id="RHEA-COMP:10087"/>
        <dbReference type="ChEBI" id="CHEBI:65314"/>
        <dbReference type="ChEBI" id="CHEBI:65315"/>
        <dbReference type="EC" id="5.4.99.12"/>
    </reaction>
</comment>
<dbReference type="InterPro" id="IPR020094">
    <property type="entry name" value="TruA/RsuA/RluB/E/F_N"/>
</dbReference>
<gene>
    <name evidence="6" type="ORF">AXG93_3964s1030</name>
</gene>
<sequence>MEVSACWVTTVSLPIRVNFQGTKRKSTVAIAPSKMNVHVVQSTYHQKPGTKFLSGIKSTASLAGEGNYNRIEDGDIPKVDSWKWSMVVSYDGSKYSGWQIQPKNITVQKTLEDALFQITRCSRENLALTAAGRTDAGVHAWGQVVHFCTPFMLKKLEPLHTSLNSILPQDVRIREIRAVQPEFHARYSALRKTYKYKADLGPVMDPFQRSYAYFFPHVIDMDSMREAASLLTGEHNFSAFANTSLRVLDNPIRNITKFSVESVGPQLIFEVEGTGFFYKQVRNMVILFNDGQLSSHLSTSGFHKLFRNGLDVSQVGLLLEIGRGTTSVRAVSDVLASQKREKLAEFAPTAPAHGLYLMTVHYDEALFFPPDSIPKTSLGYRQITNQRGMNSFAISVS</sequence>
<protein>
    <recommendedName>
        <fullName evidence="4">tRNA pseudouridine synthase</fullName>
        <ecNumber evidence="4">5.4.99.12</ecNumber>
    </recommendedName>
</protein>
<dbReference type="Gene3D" id="3.30.70.580">
    <property type="entry name" value="Pseudouridine synthase I, catalytic domain, N-terminal subdomain"/>
    <property type="match status" value="1"/>
</dbReference>
<comment type="caution">
    <text evidence="6">The sequence shown here is derived from an EMBL/GenBank/DDBJ whole genome shotgun (WGS) entry which is preliminary data.</text>
</comment>
<feature type="domain" description="Pseudouridine synthase I TruA alpha/beta" evidence="5">
    <location>
        <begin position="227"/>
        <end position="287"/>
    </location>
</feature>
<dbReference type="Proteomes" id="UP000077202">
    <property type="component" value="Unassembled WGS sequence"/>
</dbReference>
<keyword evidence="3 4" id="KW-0413">Isomerase</keyword>
<evidence type="ECO:0000256" key="3">
    <source>
        <dbReference type="ARBA" id="ARBA00023235"/>
    </source>
</evidence>
<accession>A0A176WAW4</accession>
<evidence type="ECO:0000313" key="6">
    <source>
        <dbReference type="EMBL" id="OAE30290.1"/>
    </source>
</evidence>
<dbReference type="InterPro" id="IPR020103">
    <property type="entry name" value="PsdUridine_synth_cat_dom_sf"/>
</dbReference>
<dbReference type="NCBIfam" id="TIGR00071">
    <property type="entry name" value="hisT_truA"/>
    <property type="match status" value="1"/>
</dbReference>
<dbReference type="AlphaFoldDB" id="A0A176WAW4"/>
<dbReference type="PANTHER" id="PTHR11142">
    <property type="entry name" value="PSEUDOURIDYLATE SYNTHASE"/>
    <property type="match status" value="1"/>
</dbReference>
<dbReference type="GO" id="GO:0031119">
    <property type="term" value="P:tRNA pseudouridine synthesis"/>
    <property type="evidence" value="ECO:0007669"/>
    <property type="project" value="TreeGrafter"/>
</dbReference>
<dbReference type="Gene3D" id="3.30.70.660">
    <property type="entry name" value="Pseudouridine synthase I, catalytic domain, C-terminal subdomain"/>
    <property type="match status" value="2"/>
</dbReference>
<dbReference type="EMBL" id="LVLJ01001344">
    <property type="protein sequence ID" value="OAE30290.1"/>
    <property type="molecule type" value="Genomic_DNA"/>
</dbReference>
<reference evidence="6" key="1">
    <citation type="submission" date="2016-03" db="EMBL/GenBank/DDBJ databases">
        <title>Mechanisms controlling the formation of the plant cell surface in tip-growing cells are functionally conserved among land plants.</title>
        <authorList>
            <person name="Honkanen S."/>
            <person name="Jones V.A."/>
            <person name="Morieri G."/>
            <person name="Champion C."/>
            <person name="Hetherington A.J."/>
            <person name="Kelly S."/>
            <person name="Saint-Marcoux D."/>
            <person name="Proust H."/>
            <person name="Prescott H."/>
            <person name="Dolan L."/>
        </authorList>
    </citation>
    <scope>NUCLEOTIDE SEQUENCE [LARGE SCALE GENOMIC DNA]</scope>
    <source>
        <tissue evidence="6">Whole gametophyte</tissue>
    </source>
</reference>
<dbReference type="InterPro" id="IPR001406">
    <property type="entry name" value="PsdUridine_synth_TruA"/>
</dbReference>
<organism evidence="6 7">
    <name type="scientific">Marchantia polymorpha subsp. ruderalis</name>
    <dbReference type="NCBI Taxonomy" id="1480154"/>
    <lineage>
        <taxon>Eukaryota</taxon>
        <taxon>Viridiplantae</taxon>
        <taxon>Streptophyta</taxon>
        <taxon>Embryophyta</taxon>
        <taxon>Marchantiophyta</taxon>
        <taxon>Marchantiopsida</taxon>
        <taxon>Marchantiidae</taxon>
        <taxon>Marchantiales</taxon>
        <taxon>Marchantiaceae</taxon>
        <taxon>Marchantia</taxon>
    </lineage>
</organism>
<dbReference type="Pfam" id="PF01416">
    <property type="entry name" value="PseudoU_synth_1"/>
    <property type="match status" value="3"/>
</dbReference>
<keyword evidence="7" id="KW-1185">Reference proteome</keyword>
<feature type="domain" description="Pseudouridine synthase I TruA alpha/beta" evidence="5">
    <location>
        <begin position="315"/>
        <end position="363"/>
    </location>
</feature>
<dbReference type="HAMAP" id="MF_00171">
    <property type="entry name" value="TruA"/>
    <property type="match status" value="1"/>
</dbReference>
<evidence type="ECO:0000256" key="4">
    <source>
        <dbReference type="RuleBase" id="RU003792"/>
    </source>
</evidence>
<name>A0A176WAW4_MARPO</name>
<dbReference type="GO" id="GO:0160147">
    <property type="term" value="F:tRNA pseudouridine(38-40) synthase activity"/>
    <property type="evidence" value="ECO:0007669"/>
    <property type="project" value="UniProtKB-EC"/>
</dbReference>
<dbReference type="EC" id="5.4.99.12" evidence="4"/>
<keyword evidence="2 4" id="KW-0819">tRNA processing</keyword>
<dbReference type="FunFam" id="3.30.70.580:FF:000001">
    <property type="entry name" value="tRNA pseudouridine synthase A"/>
    <property type="match status" value="1"/>
</dbReference>
<evidence type="ECO:0000259" key="5">
    <source>
        <dbReference type="Pfam" id="PF01416"/>
    </source>
</evidence>
<dbReference type="InterPro" id="IPR020095">
    <property type="entry name" value="PsdUridine_synth_TruA_C"/>
</dbReference>
<feature type="domain" description="Pseudouridine synthase I TruA alpha/beta" evidence="5">
    <location>
        <begin position="87"/>
        <end position="188"/>
    </location>
</feature>
<dbReference type="PANTHER" id="PTHR11142:SF0">
    <property type="entry name" value="TRNA PSEUDOURIDINE SYNTHASE-LIKE 1"/>
    <property type="match status" value="1"/>
</dbReference>
<dbReference type="CDD" id="cd02570">
    <property type="entry name" value="PseudoU_synth_EcTruA"/>
    <property type="match status" value="1"/>
</dbReference>
<dbReference type="GO" id="GO:0003723">
    <property type="term" value="F:RNA binding"/>
    <property type="evidence" value="ECO:0007669"/>
    <property type="project" value="InterPro"/>
</dbReference>
<dbReference type="InterPro" id="IPR020097">
    <property type="entry name" value="PsdUridine_synth_TruA_a/b_dom"/>
</dbReference>
<evidence type="ECO:0000313" key="7">
    <source>
        <dbReference type="Proteomes" id="UP000077202"/>
    </source>
</evidence>